<keyword evidence="2" id="KW-1185">Reference proteome</keyword>
<name>A0A8J2J674_9HEXA</name>
<accession>A0A8J2J674</accession>
<evidence type="ECO:0000313" key="2">
    <source>
        <dbReference type="Proteomes" id="UP000708208"/>
    </source>
</evidence>
<proteinExistence type="predicted"/>
<dbReference type="EMBL" id="CAJVCH010006713">
    <property type="protein sequence ID" value="CAG7659395.1"/>
    <property type="molecule type" value="Genomic_DNA"/>
</dbReference>
<dbReference type="Proteomes" id="UP000708208">
    <property type="component" value="Unassembled WGS sequence"/>
</dbReference>
<dbReference type="AlphaFoldDB" id="A0A8J2J674"/>
<gene>
    <name evidence="1" type="ORF">AFUS01_LOCUS1215</name>
</gene>
<reference evidence="1" key="1">
    <citation type="submission" date="2021-06" db="EMBL/GenBank/DDBJ databases">
        <authorList>
            <person name="Hodson N. C."/>
            <person name="Mongue J. A."/>
            <person name="Jaron S. K."/>
        </authorList>
    </citation>
    <scope>NUCLEOTIDE SEQUENCE</scope>
</reference>
<evidence type="ECO:0000313" key="1">
    <source>
        <dbReference type="EMBL" id="CAG7659395.1"/>
    </source>
</evidence>
<organism evidence="1 2">
    <name type="scientific">Allacma fusca</name>
    <dbReference type="NCBI Taxonomy" id="39272"/>
    <lineage>
        <taxon>Eukaryota</taxon>
        <taxon>Metazoa</taxon>
        <taxon>Ecdysozoa</taxon>
        <taxon>Arthropoda</taxon>
        <taxon>Hexapoda</taxon>
        <taxon>Collembola</taxon>
        <taxon>Symphypleona</taxon>
        <taxon>Sminthuridae</taxon>
        <taxon>Allacma</taxon>
    </lineage>
</organism>
<sequence>MEAIVEHLTQSGQQERKLIVHSGLSPTLAYRCRSIIQKKFVPLGNQANLIPNEKLCAYVRKQRQEKINVQKLWLTTTDKARIPQASVQLPSIGQQVILESPHQHQLPQLDRAVSCCGVGTP</sequence>
<comment type="caution">
    <text evidence="1">The sequence shown here is derived from an EMBL/GenBank/DDBJ whole genome shotgun (WGS) entry which is preliminary data.</text>
</comment>
<protein>
    <submittedName>
        <fullName evidence="1">Uncharacterized protein</fullName>
    </submittedName>
</protein>